<reference evidence="1 2" key="1">
    <citation type="journal article" date="2018" name="PLoS Pathog.">
        <title>Evolution of structural diversity of trichothecenes, a family of toxins produced by plant pathogenic and entomopathogenic fungi.</title>
        <authorList>
            <person name="Proctor R.H."/>
            <person name="McCormick S.P."/>
            <person name="Kim H.S."/>
            <person name="Cardoza R.E."/>
            <person name="Stanley A.M."/>
            <person name="Lindo L."/>
            <person name="Kelly A."/>
            <person name="Brown D.W."/>
            <person name="Lee T."/>
            <person name="Vaughan M.M."/>
            <person name="Alexander N.J."/>
            <person name="Busman M."/>
            <person name="Gutierrez S."/>
        </authorList>
    </citation>
    <scope>NUCLEOTIDE SEQUENCE [LARGE SCALE GENOMIC DNA]</scope>
    <source>
        <strain evidence="1 2">NRRL 20695</strain>
    </source>
</reference>
<evidence type="ECO:0000313" key="1">
    <source>
        <dbReference type="EMBL" id="RGP61835.1"/>
    </source>
</evidence>
<protein>
    <submittedName>
        <fullName evidence="1">Uncharacterized protein</fullName>
    </submittedName>
</protein>
<keyword evidence="2" id="KW-1185">Reference proteome</keyword>
<sequence length="88" mass="10295">MDKFGRRKTIGIYLHFYNWRWMLWLPETPRHVIAADQLDDATRTAQNVHFDGSNEDRVKSEFSKIKLSIDAEKVATTPGWMTMAKVPQ</sequence>
<name>A0A395RP18_9HYPO</name>
<dbReference type="AlphaFoldDB" id="A0A395RP18"/>
<accession>A0A395RP18</accession>
<dbReference type="Gene3D" id="1.20.1250.20">
    <property type="entry name" value="MFS general substrate transporter like domains"/>
    <property type="match status" value="1"/>
</dbReference>
<organism evidence="1 2">
    <name type="scientific">Fusarium longipes</name>
    <dbReference type="NCBI Taxonomy" id="694270"/>
    <lineage>
        <taxon>Eukaryota</taxon>
        <taxon>Fungi</taxon>
        <taxon>Dikarya</taxon>
        <taxon>Ascomycota</taxon>
        <taxon>Pezizomycotina</taxon>
        <taxon>Sordariomycetes</taxon>
        <taxon>Hypocreomycetidae</taxon>
        <taxon>Hypocreales</taxon>
        <taxon>Nectriaceae</taxon>
        <taxon>Fusarium</taxon>
    </lineage>
</organism>
<dbReference type="EMBL" id="PXOG01000301">
    <property type="protein sequence ID" value="RGP61835.1"/>
    <property type="molecule type" value="Genomic_DNA"/>
</dbReference>
<proteinExistence type="predicted"/>
<gene>
    <name evidence="1" type="ORF">FLONG3_10422</name>
</gene>
<comment type="caution">
    <text evidence="1">The sequence shown here is derived from an EMBL/GenBank/DDBJ whole genome shotgun (WGS) entry which is preliminary data.</text>
</comment>
<dbReference type="Proteomes" id="UP000266234">
    <property type="component" value="Unassembled WGS sequence"/>
</dbReference>
<dbReference type="InterPro" id="IPR036259">
    <property type="entry name" value="MFS_trans_sf"/>
</dbReference>
<evidence type="ECO:0000313" key="2">
    <source>
        <dbReference type="Proteomes" id="UP000266234"/>
    </source>
</evidence>
<dbReference type="OrthoDB" id="6612291at2759"/>